<name>A0A975IMJ9_LOWBP</name>
<keyword evidence="1" id="KW-0812">Transmembrane</keyword>
<reference evidence="2" key="1">
    <citation type="submission" date="2020-06" db="EMBL/GenBank/DDBJ databases">
        <title>Complete genome sequence of Candidatus Phytoplasma luffae NCHU2019.</title>
        <authorList>
            <person name="Cho S.-T."/>
            <person name="Tan C.-M."/>
            <person name="Li J.-R."/>
            <person name="Chien Y.-Y."/>
            <person name="Chiu Y.-C."/>
            <person name="Yang J.-Y."/>
            <person name="Kuo C.-H."/>
        </authorList>
    </citation>
    <scope>NUCLEOTIDE SEQUENCE</scope>
    <source>
        <strain evidence="2">NCHU2019</strain>
    </source>
</reference>
<dbReference type="Proteomes" id="UP000672038">
    <property type="component" value="Chromosome"/>
</dbReference>
<protein>
    <submittedName>
        <fullName evidence="2">Uncharacterized protein</fullName>
    </submittedName>
</protein>
<evidence type="ECO:0000313" key="2">
    <source>
        <dbReference type="EMBL" id="QTX03244.1"/>
    </source>
</evidence>
<proteinExistence type="predicted"/>
<organism evidence="2 3">
    <name type="scientific">Loofah witches'-broom phytoplasma</name>
    <dbReference type="NCBI Taxonomy" id="35773"/>
    <lineage>
        <taxon>Bacteria</taxon>
        <taxon>Bacillati</taxon>
        <taxon>Mycoplasmatota</taxon>
        <taxon>Mollicutes</taxon>
        <taxon>Acholeplasmatales</taxon>
        <taxon>Acholeplasmataceae</taxon>
        <taxon>Candidatus Phytoplasma</taxon>
        <taxon>16SrVIII (Loofah witches'-broom group)</taxon>
    </lineage>
</organism>
<evidence type="ECO:0000256" key="1">
    <source>
        <dbReference type="SAM" id="Phobius"/>
    </source>
</evidence>
<dbReference type="EMBL" id="CP054393">
    <property type="protein sequence ID" value="QTX03244.1"/>
    <property type="molecule type" value="Genomic_DNA"/>
</dbReference>
<keyword evidence="1" id="KW-0472">Membrane</keyword>
<dbReference type="AlphaFoldDB" id="A0A975IMJ9"/>
<accession>A0A975IMJ9</accession>
<dbReference type="RefSeq" id="WP_210954669.1">
    <property type="nucleotide sequence ID" value="NZ_CP054393.1"/>
</dbReference>
<keyword evidence="3" id="KW-1185">Reference proteome</keyword>
<evidence type="ECO:0000313" key="3">
    <source>
        <dbReference type="Proteomes" id="UP000672038"/>
    </source>
</evidence>
<gene>
    <name evidence="2" type="ORF">LFWB_6910</name>
</gene>
<sequence length="115" mass="13918">MNCVTLILLFFLFGLFVSVLMNFLYNFFEKKNIKKYLLKIKNFEKDLLKSVVNEYKDRNFPLTKEHFITKKWLQLGIVIKLEENKKNSLQFICVLNKKIFNLIQKDLFLRKIYLG</sequence>
<feature type="transmembrane region" description="Helical" evidence="1">
    <location>
        <begin position="6"/>
        <end position="28"/>
    </location>
</feature>
<dbReference type="KEGG" id="pluf:LFWB_6910"/>
<keyword evidence="1" id="KW-1133">Transmembrane helix</keyword>